<accession>A0AAN9CZP2</accession>
<comment type="caution">
    <text evidence="2">The sequence shown here is derived from an EMBL/GenBank/DDBJ whole genome shotgun (WGS) entry which is preliminary data.</text>
</comment>
<protein>
    <submittedName>
        <fullName evidence="2">Uncharacterized protein</fullName>
    </submittedName>
</protein>
<dbReference type="AlphaFoldDB" id="A0AAN9CZP2"/>
<organism evidence="2 3">
    <name type="scientific">Phoxinus phoxinus</name>
    <name type="common">Eurasian minnow</name>
    <dbReference type="NCBI Taxonomy" id="58324"/>
    <lineage>
        <taxon>Eukaryota</taxon>
        <taxon>Metazoa</taxon>
        <taxon>Chordata</taxon>
        <taxon>Craniata</taxon>
        <taxon>Vertebrata</taxon>
        <taxon>Euteleostomi</taxon>
        <taxon>Actinopterygii</taxon>
        <taxon>Neopterygii</taxon>
        <taxon>Teleostei</taxon>
        <taxon>Ostariophysi</taxon>
        <taxon>Cypriniformes</taxon>
        <taxon>Leuciscidae</taxon>
        <taxon>Phoxininae</taxon>
        <taxon>Phoxinus</taxon>
    </lineage>
</organism>
<dbReference type="PANTHER" id="PTHR34438">
    <property type="entry name" value="SI:DKEY-97L20.6"/>
    <property type="match status" value="1"/>
</dbReference>
<evidence type="ECO:0000313" key="2">
    <source>
        <dbReference type="EMBL" id="KAK7150639.1"/>
    </source>
</evidence>
<dbReference type="PANTHER" id="PTHR34438:SF1">
    <property type="entry name" value="CHROMOSOME 2 OPEN READING FRAME 81"/>
    <property type="match status" value="1"/>
</dbReference>
<reference evidence="2 3" key="1">
    <citation type="submission" date="2024-02" db="EMBL/GenBank/DDBJ databases">
        <title>Chromosome-level genome assembly of the Eurasian Minnow (Phoxinus phoxinus).</title>
        <authorList>
            <person name="Oriowo T.O."/>
            <person name="Martin S."/>
            <person name="Stange M."/>
            <person name="Chrysostomakis Y."/>
            <person name="Brown T."/>
            <person name="Winkler S."/>
            <person name="Kukowka S."/>
            <person name="Myers E.W."/>
            <person name="Bohne A."/>
        </authorList>
    </citation>
    <scope>NUCLEOTIDE SEQUENCE [LARGE SCALE GENOMIC DNA]</scope>
    <source>
        <strain evidence="2">ZFMK-TIS-60720</strain>
        <tissue evidence="2">Whole Organism</tissue>
    </source>
</reference>
<name>A0AAN9CZP2_9TELE</name>
<dbReference type="InterPro" id="IPR028042">
    <property type="entry name" value="DUF4639"/>
</dbReference>
<keyword evidence="3" id="KW-1185">Reference proteome</keyword>
<dbReference type="EMBL" id="JAYKXH010000012">
    <property type="protein sequence ID" value="KAK7150639.1"/>
    <property type="molecule type" value="Genomic_DNA"/>
</dbReference>
<dbReference type="Proteomes" id="UP001364617">
    <property type="component" value="Unassembled WGS sequence"/>
</dbReference>
<evidence type="ECO:0000313" key="3">
    <source>
        <dbReference type="Proteomes" id="UP001364617"/>
    </source>
</evidence>
<feature type="region of interest" description="Disordered" evidence="1">
    <location>
        <begin position="1"/>
        <end position="31"/>
    </location>
</feature>
<dbReference type="Pfam" id="PF15479">
    <property type="entry name" value="DUF4639"/>
    <property type="match status" value="1"/>
</dbReference>
<proteinExistence type="predicted"/>
<evidence type="ECO:0000256" key="1">
    <source>
        <dbReference type="SAM" id="MobiDB-lite"/>
    </source>
</evidence>
<gene>
    <name evidence="2" type="ORF">R3I93_011780</name>
</gene>
<sequence length="146" mass="16472">MRRSAAKSRGDKSRTDSGSVNAAPPPHSVQPVEAVDIVPGLLTESTWTSMLSKEEGEDAVVDIIAELMDRLMDRCYQVYLKRQLIPFSVWWAQNNLVETIECLLLRRDEGDDPEREPFWQEDPEPHPCAIDAWAEGCVPVLHSAQQ</sequence>